<dbReference type="InterPro" id="IPR007138">
    <property type="entry name" value="ABM_dom"/>
</dbReference>
<dbReference type="PATRIC" id="fig|1423774.3.peg.172"/>
<dbReference type="AlphaFoldDB" id="A0A0R1WLR6"/>
<name>A0A0R1WLR6_9LACO</name>
<evidence type="ECO:0000259" key="1">
    <source>
        <dbReference type="PROSITE" id="PS51725"/>
    </source>
</evidence>
<gene>
    <name evidence="2" type="ORF">FD31_GL000169</name>
</gene>
<comment type="caution">
    <text evidence="2">The sequence shown here is derived from an EMBL/GenBank/DDBJ whole genome shotgun (WGS) entry which is preliminary data.</text>
</comment>
<dbReference type="PROSITE" id="PS51725">
    <property type="entry name" value="ABM"/>
    <property type="match status" value="1"/>
</dbReference>
<protein>
    <recommendedName>
        <fullName evidence="1">ABM domain-containing protein</fullName>
    </recommendedName>
</protein>
<accession>A0A0R1WLR6</accession>
<feature type="domain" description="ABM" evidence="1">
    <location>
        <begin position="8"/>
        <end position="97"/>
    </location>
</feature>
<dbReference type="Gene3D" id="3.30.70.100">
    <property type="match status" value="1"/>
</dbReference>
<dbReference type="STRING" id="1423774.FD31_GL000169"/>
<dbReference type="SUPFAM" id="SSF54909">
    <property type="entry name" value="Dimeric alpha+beta barrel"/>
    <property type="match status" value="1"/>
</dbReference>
<dbReference type="InterPro" id="IPR011008">
    <property type="entry name" value="Dimeric_a/b-barrel"/>
</dbReference>
<dbReference type="EMBL" id="AZFV01000001">
    <property type="protein sequence ID" value="KRM18687.1"/>
    <property type="molecule type" value="Genomic_DNA"/>
</dbReference>
<evidence type="ECO:0000313" key="2">
    <source>
        <dbReference type="EMBL" id="KRM18687.1"/>
    </source>
</evidence>
<proteinExistence type="predicted"/>
<dbReference type="Proteomes" id="UP000051302">
    <property type="component" value="Unassembled WGS sequence"/>
</dbReference>
<organism evidence="2 3">
    <name type="scientific">Companilactobacillus nantensis DSM 16982</name>
    <dbReference type="NCBI Taxonomy" id="1423774"/>
    <lineage>
        <taxon>Bacteria</taxon>
        <taxon>Bacillati</taxon>
        <taxon>Bacillota</taxon>
        <taxon>Bacilli</taxon>
        <taxon>Lactobacillales</taxon>
        <taxon>Lactobacillaceae</taxon>
        <taxon>Companilactobacillus</taxon>
    </lineage>
</organism>
<evidence type="ECO:0000313" key="3">
    <source>
        <dbReference type="Proteomes" id="UP000051302"/>
    </source>
</evidence>
<sequence>MKLIETPIFRMYQLTIAAEKREAFLKAGVNNLLTSHQNEPGTLAMYATHLDEKGIDNFVFELYKNEAAYQVHANSSQFKAYGQVAQQAVTDKSLQELLPKYIKTNQDDMTIRGKNDYLLKLTTFRADNQTIEKILNDLSSANESVTYYLAAVDETQQQWLSLELLDGMEVPLLDPTVFEPVTDRKTKLLQVDTLVSQGNILFKGF</sequence>
<dbReference type="RefSeq" id="WP_057890860.1">
    <property type="nucleotide sequence ID" value="NZ_AZFV01000001.1"/>
</dbReference>
<dbReference type="Pfam" id="PF03992">
    <property type="entry name" value="ABM"/>
    <property type="match status" value="1"/>
</dbReference>
<reference evidence="2 3" key="1">
    <citation type="journal article" date="2015" name="Genome Announc.">
        <title>Expanding the biotechnology potential of lactobacilli through comparative genomics of 213 strains and associated genera.</title>
        <authorList>
            <person name="Sun Z."/>
            <person name="Harris H.M."/>
            <person name="McCann A."/>
            <person name="Guo C."/>
            <person name="Argimon S."/>
            <person name="Zhang W."/>
            <person name="Yang X."/>
            <person name="Jeffery I.B."/>
            <person name="Cooney J.C."/>
            <person name="Kagawa T.F."/>
            <person name="Liu W."/>
            <person name="Song Y."/>
            <person name="Salvetti E."/>
            <person name="Wrobel A."/>
            <person name="Rasinkangas P."/>
            <person name="Parkhill J."/>
            <person name="Rea M.C."/>
            <person name="O'Sullivan O."/>
            <person name="Ritari J."/>
            <person name="Douillard F.P."/>
            <person name="Paul Ross R."/>
            <person name="Yang R."/>
            <person name="Briner A.E."/>
            <person name="Felis G.E."/>
            <person name="de Vos W.M."/>
            <person name="Barrangou R."/>
            <person name="Klaenhammer T.R."/>
            <person name="Caufield P.W."/>
            <person name="Cui Y."/>
            <person name="Zhang H."/>
            <person name="O'Toole P.W."/>
        </authorList>
    </citation>
    <scope>NUCLEOTIDE SEQUENCE [LARGE SCALE GENOMIC DNA]</scope>
    <source>
        <strain evidence="2 3">DSM 16982</strain>
    </source>
</reference>
<keyword evidence="3" id="KW-1185">Reference proteome</keyword>